<evidence type="ECO:0000313" key="3">
    <source>
        <dbReference type="Proteomes" id="UP000010798"/>
    </source>
</evidence>
<organism evidence="2 3">
    <name type="scientific">Singulisphaera acidiphila (strain ATCC BAA-1392 / DSM 18658 / VKM B-2454 / MOB10)</name>
    <dbReference type="NCBI Taxonomy" id="886293"/>
    <lineage>
        <taxon>Bacteria</taxon>
        <taxon>Pseudomonadati</taxon>
        <taxon>Planctomycetota</taxon>
        <taxon>Planctomycetia</taxon>
        <taxon>Isosphaerales</taxon>
        <taxon>Isosphaeraceae</taxon>
        <taxon>Singulisphaera</taxon>
    </lineage>
</organism>
<keyword evidence="3" id="KW-1185">Reference proteome</keyword>
<dbReference type="Proteomes" id="UP000010798">
    <property type="component" value="Chromosome"/>
</dbReference>
<dbReference type="RefSeq" id="WP_015250469.1">
    <property type="nucleotide sequence ID" value="NC_019892.1"/>
</dbReference>
<sequence>MGQQLSKRLGPSAKKIAMRSRGDERVSTLIQVAPTMDRLVFQRDVSAHGGDVSSWMPEANIVTVEISARHLSELADLDGVVLVEAGQKYQR</sequence>
<dbReference type="AlphaFoldDB" id="L0DQX9"/>
<evidence type="ECO:0000313" key="2">
    <source>
        <dbReference type="EMBL" id="AGA31400.1"/>
    </source>
</evidence>
<gene>
    <name evidence="2" type="ordered locus">Sinac_7361</name>
</gene>
<dbReference type="EMBL" id="CP003364">
    <property type="protein sequence ID" value="AGA31400.1"/>
    <property type="molecule type" value="Genomic_DNA"/>
</dbReference>
<name>L0DQX9_SINAD</name>
<accession>L0DQX9</accession>
<protein>
    <submittedName>
        <fullName evidence="2">Uncharacterized protein</fullName>
    </submittedName>
</protein>
<reference evidence="2 3" key="1">
    <citation type="submission" date="2012-02" db="EMBL/GenBank/DDBJ databases">
        <title>Complete sequence of chromosome of Singulisphaera acidiphila DSM 18658.</title>
        <authorList>
            <consortium name="US DOE Joint Genome Institute (JGI-PGF)"/>
            <person name="Lucas S."/>
            <person name="Copeland A."/>
            <person name="Lapidus A."/>
            <person name="Glavina del Rio T."/>
            <person name="Dalin E."/>
            <person name="Tice H."/>
            <person name="Bruce D."/>
            <person name="Goodwin L."/>
            <person name="Pitluck S."/>
            <person name="Peters L."/>
            <person name="Ovchinnikova G."/>
            <person name="Chertkov O."/>
            <person name="Kyrpides N."/>
            <person name="Mavromatis K."/>
            <person name="Ivanova N."/>
            <person name="Brettin T."/>
            <person name="Detter J.C."/>
            <person name="Han C."/>
            <person name="Larimer F."/>
            <person name="Land M."/>
            <person name="Hauser L."/>
            <person name="Markowitz V."/>
            <person name="Cheng J.-F."/>
            <person name="Hugenholtz P."/>
            <person name="Woyke T."/>
            <person name="Wu D."/>
            <person name="Tindall B."/>
            <person name="Pomrenke H."/>
            <person name="Brambilla E."/>
            <person name="Klenk H.-P."/>
            <person name="Eisen J.A."/>
        </authorList>
    </citation>
    <scope>NUCLEOTIDE SEQUENCE [LARGE SCALE GENOMIC DNA]</scope>
    <source>
        <strain evidence="3">ATCC BAA-1392 / DSM 18658 / VKM B-2454 / MOB10</strain>
    </source>
</reference>
<dbReference type="HOGENOM" id="CLU_2425319_0_0_0"/>
<dbReference type="KEGG" id="saci:Sinac_7361"/>
<feature type="region of interest" description="Disordered" evidence="1">
    <location>
        <begin position="1"/>
        <end position="23"/>
    </location>
</feature>
<evidence type="ECO:0000256" key="1">
    <source>
        <dbReference type="SAM" id="MobiDB-lite"/>
    </source>
</evidence>
<proteinExistence type="predicted"/>